<keyword evidence="12" id="KW-1185">Reference proteome</keyword>
<dbReference type="GO" id="GO:0015920">
    <property type="term" value="P:lipopolysaccharide transport"/>
    <property type="evidence" value="ECO:0007669"/>
    <property type="project" value="TreeGrafter"/>
</dbReference>
<feature type="transmembrane region" description="Helical" evidence="9">
    <location>
        <begin position="188"/>
        <end position="210"/>
    </location>
</feature>
<evidence type="ECO:0000256" key="7">
    <source>
        <dbReference type="ARBA" id="ARBA00022989"/>
    </source>
</evidence>
<dbReference type="EMBL" id="FUKI01000126">
    <property type="protein sequence ID" value="SJM94040.1"/>
    <property type="molecule type" value="Genomic_DNA"/>
</dbReference>
<keyword evidence="4 9" id="KW-1003">Cell membrane</keyword>
<evidence type="ECO:0000256" key="8">
    <source>
        <dbReference type="ARBA" id="ARBA00023136"/>
    </source>
</evidence>
<feature type="transmembrane region" description="Helical" evidence="9">
    <location>
        <begin position="241"/>
        <end position="264"/>
    </location>
</feature>
<dbReference type="OrthoDB" id="9786910at2"/>
<dbReference type="GO" id="GO:0005886">
    <property type="term" value="C:plasma membrane"/>
    <property type="evidence" value="ECO:0007669"/>
    <property type="project" value="UniProtKB-SubCell"/>
</dbReference>
<evidence type="ECO:0000313" key="11">
    <source>
        <dbReference type="EMBL" id="SJM94040.1"/>
    </source>
</evidence>
<feature type="transmembrane region" description="Helical" evidence="9">
    <location>
        <begin position="119"/>
        <end position="149"/>
    </location>
</feature>
<evidence type="ECO:0000256" key="1">
    <source>
        <dbReference type="ARBA" id="ARBA00004429"/>
    </source>
</evidence>
<comment type="subcellular location">
    <subcellularLocation>
        <location evidence="1 9">Cell inner membrane</location>
        <topology evidence="1 9">Multi-pass membrane protein</topology>
    </subcellularLocation>
</comment>
<organism evidence="11 12">
    <name type="scientific">Crenothrix polyspora</name>
    <dbReference type="NCBI Taxonomy" id="360316"/>
    <lineage>
        <taxon>Bacteria</taxon>
        <taxon>Pseudomonadati</taxon>
        <taxon>Pseudomonadota</taxon>
        <taxon>Gammaproteobacteria</taxon>
        <taxon>Methylococcales</taxon>
        <taxon>Crenotrichaceae</taxon>
        <taxon>Crenothrix</taxon>
    </lineage>
</organism>
<dbReference type="PANTHER" id="PTHR30413:SF8">
    <property type="entry name" value="TRANSPORT PERMEASE PROTEIN"/>
    <property type="match status" value="1"/>
</dbReference>
<proteinExistence type="inferred from homology"/>
<feature type="transmembrane region" description="Helical" evidence="9">
    <location>
        <begin position="79"/>
        <end position="98"/>
    </location>
</feature>
<dbReference type="RefSeq" id="WP_087144119.1">
    <property type="nucleotide sequence ID" value="NZ_FUKI01000126.1"/>
</dbReference>
<evidence type="ECO:0000256" key="5">
    <source>
        <dbReference type="ARBA" id="ARBA00022519"/>
    </source>
</evidence>
<dbReference type="InterPro" id="IPR013525">
    <property type="entry name" value="ABC2_TM"/>
</dbReference>
<keyword evidence="8 9" id="KW-0472">Membrane</keyword>
<keyword evidence="6 9" id="KW-0812">Transmembrane</keyword>
<keyword evidence="5" id="KW-0997">Cell inner membrane</keyword>
<evidence type="ECO:0000313" key="12">
    <source>
        <dbReference type="Proteomes" id="UP000195667"/>
    </source>
</evidence>
<comment type="similarity">
    <text evidence="2 9">Belongs to the ABC-2 integral membrane protein family.</text>
</comment>
<evidence type="ECO:0000256" key="2">
    <source>
        <dbReference type="ARBA" id="ARBA00007783"/>
    </source>
</evidence>
<evidence type="ECO:0000256" key="6">
    <source>
        <dbReference type="ARBA" id="ARBA00022692"/>
    </source>
</evidence>
<gene>
    <name evidence="11" type="ORF">CRENPOLYSF1_50088</name>
</gene>
<feature type="transmembrane region" description="Helical" evidence="9">
    <location>
        <begin position="155"/>
        <end position="176"/>
    </location>
</feature>
<reference evidence="12" key="1">
    <citation type="submission" date="2017-02" db="EMBL/GenBank/DDBJ databases">
        <authorList>
            <person name="Daims H."/>
        </authorList>
    </citation>
    <scope>NUCLEOTIDE SEQUENCE [LARGE SCALE GENOMIC DNA]</scope>
</reference>
<evidence type="ECO:0000259" key="10">
    <source>
        <dbReference type="PROSITE" id="PS51012"/>
    </source>
</evidence>
<keyword evidence="3 9" id="KW-0813">Transport</keyword>
<keyword evidence="7 9" id="KW-1133">Transmembrane helix</keyword>
<sequence>MHQKQTIITANKTLEDSSREFWEYKDLLYFLAWRDFKVRYKQTVIGVAWAVLKPLLTMVVFTVVFGILAKLPVEGQSPYAVMVFTAMLPWYFFSSSLQDSSLSIVNNANMISKIYFPRIIIPIAPFFVNLMDFAISFVILLVLMAFYHTPLSIKIVYLPLFLLLSIVAALGVSLWIAALNAQYRDFRYIVPFILQFGLYISPIGFSSSIIPEQWRLLYSLNPMVGVIDGFRWCLLGSDIQLYLPGLVVSIVLSAMLLISGIAFFSRRERQFADVL</sequence>
<dbReference type="Proteomes" id="UP000195667">
    <property type="component" value="Unassembled WGS sequence"/>
</dbReference>
<feature type="domain" description="ABC transmembrane type-2" evidence="10">
    <location>
        <begin position="45"/>
        <end position="267"/>
    </location>
</feature>
<evidence type="ECO:0000256" key="3">
    <source>
        <dbReference type="ARBA" id="ARBA00022448"/>
    </source>
</evidence>
<feature type="transmembrane region" description="Helical" evidence="9">
    <location>
        <begin position="44"/>
        <end position="67"/>
    </location>
</feature>
<evidence type="ECO:0000256" key="9">
    <source>
        <dbReference type="RuleBase" id="RU361157"/>
    </source>
</evidence>
<dbReference type="AlphaFoldDB" id="A0A1R4HDS9"/>
<dbReference type="PANTHER" id="PTHR30413">
    <property type="entry name" value="INNER MEMBRANE TRANSPORT PERMEASE"/>
    <property type="match status" value="1"/>
</dbReference>
<dbReference type="InterPro" id="IPR047817">
    <property type="entry name" value="ABC2_TM_bact-type"/>
</dbReference>
<accession>A0A1R4HDS9</accession>
<dbReference type="Pfam" id="PF01061">
    <property type="entry name" value="ABC2_membrane"/>
    <property type="match status" value="1"/>
</dbReference>
<dbReference type="GO" id="GO:0140359">
    <property type="term" value="F:ABC-type transporter activity"/>
    <property type="evidence" value="ECO:0007669"/>
    <property type="project" value="InterPro"/>
</dbReference>
<protein>
    <recommendedName>
        <fullName evidence="9">Transport permease protein</fullName>
    </recommendedName>
</protein>
<name>A0A1R4HDS9_9GAMM</name>
<dbReference type="PROSITE" id="PS51012">
    <property type="entry name" value="ABC_TM2"/>
    <property type="match status" value="1"/>
</dbReference>
<evidence type="ECO:0000256" key="4">
    <source>
        <dbReference type="ARBA" id="ARBA00022475"/>
    </source>
</evidence>